<name>A0A835Q1T3_VANPL</name>
<sequence length="894" mass="101678">MDDIWRFRQIHDHQFCPVCSVPHYPFCTPPPAFAAEAFPRCPPDLRPRFFHRPIYDRSPPPPFPVSQENGLSPFCHDEILERENIKRMRLEAATIRGTPNFRPFNHPFLVDDERRMNLIRDHGRQWTAQMQLEPQQISGDYEMDRHPHYETQNKYASGVFDHGFLGSALGYRDGNFPGVAYQGFRSTQVQSFQRDDRFGPWQRRDFEKVEFESDRRGAYNPPISGNPYGQGAHFDKTSQISPFHRHDEASRGWGSFGESPLKDSSNRASDSTNEDKSLPTSNIHDQHQSQPLSSTSYLLPNQTTYCHTNDSHRIPYQQVSSTQNHMENKYEFHEHQKQAMKTSFEQWPSIPIESHQLLDLQSHPKVKELEYQNSKSSGYRPSSAEVKQMPGQGHIIEAQQASRPPLFPIQTDPSVMSLQVASSVPAKSSNTSPVRTSSSAMDKLSVYGLQSLPHGELKKEPHVVASNGFAAEGSPLISQPVLDTNEREHSFLLKHSCKEQVTYVDASHLFKRPYRASRPERIVIILRGLPGSGKSYLAKALRDIEVENGGCAPRIHAMDDYYMIEVEKVEENEGPKLAVPARGKKQVTKKVIEYCYEPEMEEAYRSSMLKAFKKTLDDGVFSFVIVDDRNLRVADFAQFWAIAKRMGYEVYVLEAKYKDPAGCAARNIHGFCLDDIKKMAEQWEEASSLYLHLDIQSLFGGDELNERSIQEVDMDEDDTVEHGHYLPETDDTKSLEPKPAEHDHVSTTVGKRWNTIEEELALENSKWSKDLDFDVHDSKSTPGNTNALSGLIQAYGKSIKCVHWGDKVETSGFSIGAIKKQCPSSLIIGPGAGYNLKTNPLPEDDAVGETTGKKNTETKRRFNEQMRAERESFRAVFDRRRQRIGGLFSADDEQ</sequence>
<organism evidence="2 3">
    <name type="scientific">Vanilla planifolia</name>
    <name type="common">Vanilla</name>
    <dbReference type="NCBI Taxonomy" id="51239"/>
    <lineage>
        <taxon>Eukaryota</taxon>
        <taxon>Viridiplantae</taxon>
        <taxon>Streptophyta</taxon>
        <taxon>Embryophyta</taxon>
        <taxon>Tracheophyta</taxon>
        <taxon>Spermatophyta</taxon>
        <taxon>Magnoliopsida</taxon>
        <taxon>Liliopsida</taxon>
        <taxon>Asparagales</taxon>
        <taxon>Orchidaceae</taxon>
        <taxon>Vanilloideae</taxon>
        <taxon>Vanilleae</taxon>
        <taxon>Vanilla</taxon>
    </lineage>
</organism>
<dbReference type="InterPro" id="IPR027417">
    <property type="entry name" value="P-loop_NTPase"/>
</dbReference>
<dbReference type="PANTHER" id="PTHR13413:SF0">
    <property type="entry name" value="YLP MOTIF-CONTAINING PROTEIN 1"/>
    <property type="match status" value="1"/>
</dbReference>
<dbReference type="EMBL" id="JADCNL010000011">
    <property type="protein sequence ID" value="KAG0461492.1"/>
    <property type="molecule type" value="Genomic_DNA"/>
</dbReference>
<dbReference type="PANTHER" id="PTHR13413">
    <property type="entry name" value="YLP MOTIF CONTAINING PROTEIN NUCLEAR PROTEIN ZAP"/>
    <property type="match status" value="1"/>
</dbReference>
<dbReference type="SUPFAM" id="SSF52540">
    <property type="entry name" value="P-loop containing nucleoside triphosphate hydrolases"/>
    <property type="match status" value="1"/>
</dbReference>
<proteinExistence type="predicted"/>
<reference evidence="2 3" key="1">
    <citation type="journal article" date="2020" name="Nat. Food">
        <title>A phased Vanilla planifolia genome enables genetic improvement of flavour and production.</title>
        <authorList>
            <person name="Hasing T."/>
            <person name="Tang H."/>
            <person name="Brym M."/>
            <person name="Khazi F."/>
            <person name="Huang T."/>
            <person name="Chambers A.H."/>
        </authorList>
    </citation>
    <scope>NUCLEOTIDE SEQUENCE [LARGE SCALE GENOMIC DNA]</scope>
    <source>
        <tissue evidence="2">Leaf</tissue>
    </source>
</reference>
<dbReference type="OrthoDB" id="1426951at2759"/>
<gene>
    <name evidence="2" type="ORF">HPP92_021789</name>
</gene>
<dbReference type="FunFam" id="3.40.50.300:FF:000978">
    <property type="entry name" value="YLP motif-containing protein 1 isoform X3"/>
    <property type="match status" value="1"/>
</dbReference>
<feature type="region of interest" description="Disordered" evidence="1">
    <location>
        <begin position="212"/>
        <end position="297"/>
    </location>
</feature>
<evidence type="ECO:0008006" key="4">
    <source>
        <dbReference type="Google" id="ProtNLM"/>
    </source>
</evidence>
<dbReference type="Gene3D" id="3.40.50.300">
    <property type="entry name" value="P-loop containing nucleotide triphosphate hydrolases"/>
    <property type="match status" value="1"/>
</dbReference>
<evidence type="ECO:0000256" key="1">
    <source>
        <dbReference type="SAM" id="MobiDB-lite"/>
    </source>
</evidence>
<accession>A0A835Q1T3</accession>
<feature type="region of interest" description="Disordered" evidence="1">
    <location>
        <begin position="721"/>
        <end position="745"/>
    </location>
</feature>
<feature type="compositionally biased region" description="Polar residues" evidence="1">
    <location>
        <begin position="278"/>
        <end position="297"/>
    </location>
</feature>
<dbReference type="GO" id="GO:0032204">
    <property type="term" value="P:regulation of telomere maintenance"/>
    <property type="evidence" value="ECO:0007669"/>
    <property type="project" value="TreeGrafter"/>
</dbReference>
<dbReference type="AlphaFoldDB" id="A0A835Q1T3"/>
<protein>
    <recommendedName>
        <fullName evidence="4">YLP motif-containing protein 1</fullName>
    </recommendedName>
</protein>
<feature type="region of interest" description="Disordered" evidence="1">
    <location>
        <begin position="839"/>
        <end position="858"/>
    </location>
</feature>
<dbReference type="Proteomes" id="UP000636800">
    <property type="component" value="Chromosome 11"/>
</dbReference>
<evidence type="ECO:0000313" key="2">
    <source>
        <dbReference type="EMBL" id="KAG0461492.1"/>
    </source>
</evidence>
<dbReference type="InterPro" id="IPR026314">
    <property type="entry name" value="YLP_motif_con_p1"/>
</dbReference>
<evidence type="ECO:0000313" key="3">
    <source>
        <dbReference type="Proteomes" id="UP000636800"/>
    </source>
</evidence>
<dbReference type="GO" id="GO:0005634">
    <property type="term" value="C:nucleus"/>
    <property type="evidence" value="ECO:0007669"/>
    <property type="project" value="InterPro"/>
</dbReference>
<comment type="caution">
    <text evidence="2">The sequence shown here is derived from an EMBL/GenBank/DDBJ whole genome shotgun (WGS) entry which is preliminary data.</text>
</comment>
<keyword evidence="3" id="KW-1185">Reference proteome</keyword>